<feature type="compositionally biased region" description="Basic and acidic residues" evidence="1">
    <location>
        <begin position="37"/>
        <end position="46"/>
    </location>
</feature>
<feature type="compositionally biased region" description="Polar residues" evidence="1">
    <location>
        <begin position="197"/>
        <end position="213"/>
    </location>
</feature>
<keyword evidence="3" id="KW-1185">Reference proteome</keyword>
<evidence type="ECO:0000313" key="2">
    <source>
        <dbReference type="EMBL" id="RUS70939.1"/>
    </source>
</evidence>
<dbReference type="Proteomes" id="UP000271974">
    <property type="component" value="Unassembled WGS sequence"/>
</dbReference>
<comment type="caution">
    <text evidence="2">The sequence shown here is derived from an EMBL/GenBank/DDBJ whole genome shotgun (WGS) entry which is preliminary data.</text>
</comment>
<feature type="region of interest" description="Disordered" evidence="1">
    <location>
        <begin position="174"/>
        <end position="213"/>
    </location>
</feature>
<dbReference type="OrthoDB" id="10607137at2759"/>
<organism evidence="2 3">
    <name type="scientific">Elysia chlorotica</name>
    <name type="common">Eastern emerald elysia</name>
    <name type="synonym">Sea slug</name>
    <dbReference type="NCBI Taxonomy" id="188477"/>
    <lineage>
        <taxon>Eukaryota</taxon>
        <taxon>Metazoa</taxon>
        <taxon>Spiralia</taxon>
        <taxon>Lophotrochozoa</taxon>
        <taxon>Mollusca</taxon>
        <taxon>Gastropoda</taxon>
        <taxon>Heterobranchia</taxon>
        <taxon>Euthyneura</taxon>
        <taxon>Panpulmonata</taxon>
        <taxon>Sacoglossa</taxon>
        <taxon>Placobranchoidea</taxon>
        <taxon>Plakobranchidae</taxon>
        <taxon>Elysia</taxon>
    </lineage>
</organism>
<feature type="region of interest" description="Disordered" evidence="1">
    <location>
        <begin position="1"/>
        <end position="46"/>
    </location>
</feature>
<dbReference type="EMBL" id="RQTK01001299">
    <property type="protein sequence ID" value="RUS70939.1"/>
    <property type="molecule type" value="Genomic_DNA"/>
</dbReference>
<name>A0A433SP11_ELYCH</name>
<feature type="compositionally biased region" description="Polar residues" evidence="1">
    <location>
        <begin position="27"/>
        <end position="36"/>
    </location>
</feature>
<gene>
    <name evidence="2" type="ORF">EGW08_021296</name>
</gene>
<proteinExistence type="predicted"/>
<accession>A0A433SP11</accession>
<dbReference type="AlphaFoldDB" id="A0A433SP11"/>
<sequence>MPPPRTSFAQQQEQHQVHDHPEVSLPLDQNQNYHSSSWRDPEPKIVHGHDREYNQPNLLQQLEQESDRLSGPEDRLAALTRGLQLEQESVSDRVRQDKTMIGRRCRFLYPSSLFSNVVRHRKTSFSIHMTISYTMDMITLPKWREASATPSMASITSTDESFQYHGDLQQQQREHYHLNHSQQQQHQYPADDELRNSPANSSKMSTNLLDSCL</sequence>
<evidence type="ECO:0000313" key="3">
    <source>
        <dbReference type="Proteomes" id="UP000271974"/>
    </source>
</evidence>
<reference evidence="2 3" key="1">
    <citation type="submission" date="2019-01" db="EMBL/GenBank/DDBJ databases">
        <title>A draft genome assembly of the solar-powered sea slug Elysia chlorotica.</title>
        <authorList>
            <person name="Cai H."/>
            <person name="Li Q."/>
            <person name="Fang X."/>
            <person name="Li J."/>
            <person name="Curtis N.E."/>
            <person name="Altenburger A."/>
            <person name="Shibata T."/>
            <person name="Feng M."/>
            <person name="Maeda T."/>
            <person name="Schwartz J.A."/>
            <person name="Shigenobu S."/>
            <person name="Lundholm N."/>
            <person name="Nishiyama T."/>
            <person name="Yang H."/>
            <person name="Hasebe M."/>
            <person name="Li S."/>
            <person name="Pierce S.K."/>
            <person name="Wang J."/>
        </authorList>
    </citation>
    <scope>NUCLEOTIDE SEQUENCE [LARGE SCALE GENOMIC DNA]</scope>
    <source>
        <strain evidence="2">EC2010</strain>
        <tissue evidence="2">Whole organism of an adult</tissue>
    </source>
</reference>
<evidence type="ECO:0000256" key="1">
    <source>
        <dbReference type="SAM" id="MobiDB-lite"/>
    </source>
</evidence>
<protein>
    <submittedName>
        <fullName evidence="2">Uncharacterized protein</fullName>
    </submittedName>
</protein>